<feature type="compositionally biased region" description="Basic and acidic residues" evidence="7">
    <location>
        <begin position="272"/>
        <end position="283"/>
    </location>
</feature>
<dbReference type="InterPro" id="IPR044827">
    <property type="entry name" value="GBF-like"/>
</dbReference>
<dbReference type="FunFam" id="1.20.5.170:FF:000063">
    <property type="entry name" value="G-box binding factor 3"/>
    <property type="match status" value="1"/>
</dbReference>
<feature type="region of interest" description="Disordered" evidence="7">
    <location>
        <begin position="88"/>
        <end position="174"/>
    </location>
</feature>
<evidence type="ECO:0000256" key="7">
    <source>
        <dbReference type="SAM" id="MobiDB-lite"/>
    </source>
</evidence>
<dbReference type="Gene3D" id="1.20.5.170">
    <property type="match status" value="1"/>
</dbReference>
<sequence length="390" mass="41197">MGTGEESTAAKPAAPTASTQETPPTATYPDWTTQMQAYYGAAPPPPFFTSNVASSTPHPYVWGGQHLMPPYGTPIPYPGLYPHGGLYPHPGVPPPAPDAVKEIEGKGPDRKERGSTKKSKGNSGNAGLVVGKSGESAKLTSGSGNDGASQSADSGSEGVSQSSDENTNQREVGTKKKGFNQMLAEGANAQNNDTVGYSGAVVPATVPGNPVGTIPGTNLNMGMDLWNTSPVGTIPLRAATVPPKMVGREGVPADHVWVQDERELKRQKRKQSNRESARRSRLRKQAECEDLQSKVEILNNENHSLSDELQRLSEQCEKLSTENKTLMEELNQLYGPDAVAALQGVSTNMLAQSVHGDGKGQDASIQSNNLVSGHPNGSLYNSNSTQLGSN</sequence>
<evidence type="ECO:0000256" key="3">
    <source>
        <dbReference type="ARBA" id="ARBA00023015"/>
    </source>
</evidence>
<dbReference type="InterPro" id="IPR045314">
    <property type="entry name" value="bZIP_plant_GBF1"/>
</dbReference>
<dbReference type="GO" id="GO:0005634">
    <property type="term" value="C:nucleus"/>
    <property type="evidence" value="ECO:0007669"/>
    <property type="project" value="UniProtKB-SubCell"/>
</dbReference>
<evidence type="ECO:0000256" key="1">
    <source>
        <dbReference type="ARBA" id="ARBA00004123"/>
    </source>
</evidence>
<dbReference type="InterPro" id="IPR004827">
    <property type="entry name" value="bZIP"/>
</dbReference>
<dbReference type="Proteomes" id="UP000316621">
    <property type="component" value="Chromosome 3"/>
</dbReference>
<evidence type="ECO:0000256" key="2">
    <source>
        <dbReference type="ARBA" id="ARBA00007163"/>
    </source>
</evidence>
<dbReference type="PROSITE" id="PS50217">
    <property type="entry name" value="BZIP"/>
    <property type="match status" value="1"/>
</dbReference>
<dbReference type="SUPFAM" id="SSF57959">
    <property type="entry name" value="Leucine zipper domain"/>
    <property type="match status" value="1"/>
</dbReference>
<keyword evidence="3" id="KW-0805">Transcription regulation</keyword>
<evidence type="ECO:0000313" key="10">
    <source>
        <dbReference type="Proteomes" id="UP000316621"/>
    </source>
</evidence>
<feature type="compositionally biased region" description="Low complexity" evidence="7">
    <location>
        <begin position="7"/>
        <end position="19"/>
    </location>
</feature>
<keyword evidence="5" id="KW-0804">Transcription</keyword>
<feature type="compositionally biased region" description="Polar residues" evidence="7">
    <location>
        <begin position="20"/>
        <end position="31"/>
    </location>
</feature>
<dbReference type="GO" id="GO:0005737">
    <property type="term" value="C:cytoplasm"/>
    <property type="evidence" value="ECO:0007669"/>
    <property type="project" value="UniProtKB-ARBA"/>
</dbReference>
<proteinExistence type="inferred from homology"/>
<feature type="compositionally biased region" description="Polar residues" evidence="7">
    <location>
        <begin position="138"/>
        <end position="171"/>
    </location>
</feature>
<keyword evidence="10" id="KW-1185">Reference proteome</keyword>
<organism evidence="9 10">
    <name type="scientific">Papaver somniferum</name>
    <name type="common">Opium poppy</name>
    <dbReference type="NCBI Taxonomy" id="3469"/>
    <lineage>
        <taxon>Eukaryota</taxon>
        <taxon>Viridiplantae</taxon>
        <taxon>Streptophyta</taxon>
        <taxon>Embryophyta</taxon>
        <taxon>Tracheophyta</taxon>
        <taxon>Spermatophyta</taxon>
        <taxon>Magnoliopsida</taxon>
        <taxon>Ranunculales</taxon>
        <taxon>Papaveraceae</taxon>
        <taxon>Papaveroideae</taxon>
        <taxon>Papaver</taxon>
    </lineage>
</organism>
<dbReference type="GO" id="GO:0000976">
    <property type="term" value="F:transcription cis-regulatory region binding"/>
    <property type="evidence" value="ECO:0007669"/>
    <property type="project" value="UniProtKB-ARBA"/>
</dbReference>
<dbReference type="PRINTS" id="PR00041">
    <property type="entry name" value="LEUZIPPRCREB"/>
</dbReference>
<dbReference type="PANTHER" id="PTHR45967">
    <property type="entry name" value="G-BOX-BINDING FACTOR 3-RELATED"/>
    <property type="match status" value="1"/>
</dbReference>
<evidence type="ECO:0000313" key="9">
    <source>
        <dbReference type="EMBL" id="RZC55074.1"/>
    </source>
</evidence>
<evidence type="ECO:0000256" key="5">
    <source>
        <dbReference type="ARBA" id="ARBA00023163"/>
    </source>
</evidence>
<feature type="region of interest" description="Disordered" evidence="7">
    <location>
        <begin position="353"/>
        <end position="390"/>
    </location>
</feature>
<comment type="similarity">
    <text evidence="2">Belongs to the bZIP family.</text>
</comment>
<dbReference type="STRING" id="3469.A0A4Y7J1Q4"/>
<dbReference type="EMBL" id="CM010717">
    <property type="protein sequence ID" value="RZC55074.1"/>
    <property type="molecule type" value="Genomic_DNA"/>
</dbReference>
<dbReference type="InterPro" id="IPR012900">
    <property type="entry name" value="MFMR"/>
</dbReference>
<feature type="compositionally biased region" description="Polar residues" evidence="7">
    <location>
        <begin position="378"/>
        <end position="390"/>
    </location>
</feature>
<feature type="compositionally biased region" description="Basic and acidic residues" evidence="7">
    <location>
        <begin position="99"/>
        <end position="115"/>
    </location>
</feature>
<keyword evidence="6" id="KW-0539">Nucleus</keyword>
<dbReference type="Gramene" id="RZC55074">
    <property type="protein sequence ID" value="RZC55074"/>
    <property type="gene ID" value="C5167_013933"/>
</dbReference>
<dbReference type="AlphaFoldDB" id="A0A4Y7J1Q4"/>
<gene>
    <name evidence="9" type="ORF">C5167_013933</name>
</gene>
<protein>
    <recommendedName>
        <fullName evidence="8">BZIP domain-containing protein</fullName>
    </recommendedName>
</protein>
<dbReference type="PANTHER" id="PTHR45967:SF20">
    <property type="entry name" value="G-BOX-BINDING FACTOR 1"/>
    <property type="match status" value="1"/>
</dbReference>
<dbReference type="InterPro" id="IPR046347">
    <property type="entry name" value="bZIP_sf"/>
</dbReference>
<dbReference type="CDD" id="cd14702">
    <property type="entry name" value="bZIP_plant_GBF1"/>
    <property type="match status" value="1"/>
</dbReference>
<dbReference type="PROSITE" id="PS00036">
    <property type="entry name" value="BZIP_BASIC"/>
    <property type="match status" value="1"/>
</dbReference>
<dbReference type="Pfam" id="PF00170">
    <property type="entry name" value="bZIP_1"/>
    <property type="match status" value="1"/>
</dbReference>
<evidence type="ECO:0000259" key="8">
    <source>
        <dbReference type="PROSITE" id="PS50217"/>
    </source>
</evidence>
<name>A0A4Y7J1Q4_PAPSO</name>
<dbReference type="Pfam" id="PF16596">
    <property type="entry name" value="MFMR_assoc"/>
    <property type="match status" value="1"/>
</dbReference>
<comment type="subcellular location">
    <subcellularLocation>
        <location evidence="1">Nucleus</location>
    </subcellularLocation>
</comment>
<feature type="region of interest" description="Disordered" evidence="7">
    <location>
        <begin position="262"/>
        <end position="283"/>
    </location>
</feature>
<dbReference type="Pfam" id="PF07777">
    <property type="entry name" value="MFMR"/>
    <property type="match status" value="1"/>
</dbReference>
<reference evidence="9 10" key="1">
    <citation type="journal article" date="2018" name="Science">
        <title>The opium poppy genome and morphinan production.</title>
        <authorList>
            <person name="Guo L."/>
            <person name="Winzer T."/>
            <person name="Yang X."/>
            <person name="Li Y."/>
            <person name="Ning Z."/>
            <person name="He Z."/>
            <person name="Teodor R."/>
            <person name="Lu Y."/>
            <person name="Bowser T.A."/>
            <person name="Graham I.A."/>
            <person name="Ye K."/>
        </authorList>
    </citation>
    <scope>NUCLEOTIDE SEQUENCE [LARGE SCALE GENOMIC DNA]</scope>
    <source>
        <strain evidence="10">cv. HN1</strain>
        <tissue evidence="9">Leaves</tissue>
    </source>
</reference>
<feature type="domain" description="BZIP" evidence="8">
    <location>
        <begin position="263"/>
        <end position="326"/>
    </location>
</feature>
<evidence type="ECO:0000256" key="4">
    <source>
        <dbReference type="ARBA" id="ARBA00023125"/>
    </source>
</evidence>
<feature type="region of interest" description="Disordered" evidence="7">
    <location>
        <begin position="1"/>
        <end position="31"/>
    </location>
</feature>
<accession>A0A4Y7J1Q4</accession>
<keyword evidence="4" id="KW-0238">DNA-binding</keyword>
<dbReference type="OMA" id="GVMPDQW"/>
<evidence type="ECO:0000256" key="6">
    <source>
        <dbReference type="ARBA" id="ARBA00023242"/>
    </source>
</evidence>
<dbReference type="GO" id="GO:0003700">
    <property type="term" value="F:DNA-binding transcription factor activity"/>
    <property type="evidence" value="ECO:0007669"/>
    <property type="project" value="InterPro"/>
</dbReference>
<dbReference type="SMART" id="SM00338">
    <property type="entry name" value="BRLZ"/>
    <property type="match status" value="1"/>
</dbReference>